<comment type="caution">
    <text evidence="2">The sequence shown here is derived from an EMBL/GenBank/DDBJ whole genome shotgun (WGS) entry which is preliminary data.</text>
</comment>
<dbReference type="Proteomes" id="UP000299102">
    <property type="component" value="Unassembled WGS sequence"/>
</dbReference>
<reference evidence="2 3" key="1">
    <citation type="journal article" date="2019" name="Commun. Biol.">
        <title>The bagworm genome reveals a unique fibroin gene that provides high tensile strength.</title>
        <authorList>
            <person name="Kono N."/>
            <person name="Nakamura H."/>
            <person name="Ohtoshi R."/>
            <person name="Tomita M."/>
            <person name="Numata K."/>
            <person name="Arakawa K."/>
        </authorList>
    </citation>
    <scope>NUCLEOTIDE SEQUENCE [LARGE SCALE GENOMIC DNA]</scope>
</reference>
<accession>A0A4C1UAR7</accession>
<evidence type="ECO:0000313" key="2">
    <source>
        <dbReference type="EMBL" id="GBP23533.1"/>
    </source>
</evidence>
<dbReference type="EMBL" id="BGZK01000151">
    <property type="protein sequence ID" value="GBP23533.1"/>
    <property type="molecule type" value="Genomic_DNA"/>
</dbReference>
<gene>
    <name evidence="2" type="ORF">EVAR_12814_1</name>
</gene>
<evidence type="ECO:0000256" key="1">
    <source>
        <dbReference type="SAM" id="MobiDB-lite"/>
    </source>
</evidence>
<protein>
    <submittedName>
        <fullName evidence="2">Uncharacterized protein</fullName>
    </submittedName>
</protein>
<proteinExistence type="predicted"/>
<dbReference type="AlphaFoldDB" id="A0A4C1UAR7"/>
<feature type="compositionally biased region" description="Basic and acidic residues" evidence="1">
    <location>
        <begin position="155"/>
        <end position="164"/>
    </location>
</feature>
<keyword evidence="3" id="KW-1185">Reference proteome</keyword>
<organism evidence="2 3">
    <name type="scientific">Eumeta variegata</name>
    <name type="common">Bagworm moth</name>
    <name type="synonym">Eumeta japonica</name>
    <dbReference type="NCBI Taxonomy" id="151549"/>
    <lineage>
        <taxon>Eukaryota</taxon>
        <taxon>Metazoa</taxon>
        <taxon>Ecdysozoa</taxon>
        <taxon>Arthropoda</taxon>
        <taxon>Hexapoda</taxon>
        <taxon>Insecta</taxon>
        <taxon>Pterygota</taxon>
        <taxon>Neoptera</taxon>
        <taxon>Endopterygota</taxon>
        <taxon>Lepidoptera</taxon>
        <taxon>Glossata</taxon>
        <taxon>Ditrysia</taxon>
        <taxon>Tineoidea</taxon>
        <taxon>Psychidae</taxon>
        <taxon>Oiketicinae</taxon>
        <taxon>Eumeta</taxon>
    </lineage>
</organism>
<dbReference type="OrthoDB" id="413361at2759"/>
<name>A0A4C1UAR7_EUMVA</name>
<evidence type="ECO:0000313" key="3">
    <source>
        <dbReference type="Proteomes" id="UP000299102"/>
    </source>
</evidence>
<sequence>MLSLPVERLAILKKTAGMVKRIIMDNKAFKEDTSRAKISEVYTGVAAEVDSTEVAAEAEVIPEVKHRTTFHPSHAQLKEKGIELLPCPPNVHELNGVSERYKRSAMDIETKQTSNVSSEIVKTEYENDENFVDTKEYSTGNDLKHVVNDDNLNATDKDVDVESPKRKRCPPSRYGIESNMEPGSISGAGPKSGSKSRQEQNRYRNHGRDKHGSVISRHTRYRNLLYVHADRVTSVNYLPKNIVKAKA</sequence>
<feature type="region of interest" description="Disordered" evidence="1">
    <location>
        <begin position="142"/>
        <end position="216"/>
    </location>
</feature>